<proteinExistence type="predicted"/>
<accession>A0AAN6J668</accession>
<gene>
    <name evidence="1" type="ORF">LTR82_011398</name>
</gene>
<dbReference type="AlphaFoldDB" id="A0AAN6J668"/>
<dbReference type="EMBL" id="JASUXU010000042">
    <property type="protein sequence ID" value="KAK0317629.1"/>
    <property type="molecule type" value="Genomic_DNA"/>
</dbReference>
<evidence type="ECO:0000313" key="2">
    <source>
        <dbReference type="Proteomes" id="UP001168146"/>
    </source>
</evidence>
<protein>
    <submittedName>
        <fullName evidence="1">Uncharacterized protein</fullName>
    </submittedName>
</protein>
<organism evidence="1 2">
    <name type="scientific">Friedmanniomyces endolithicus</name>
    <dbReference type="NCBI Taxonomy" id="329885"/>
    <lineage>
        <taxon>Eukaryota</taxon>
        <taxon>Fungi</taxon>
        <taxon>Dikarya</taxon>
        <taxon>Ascomycota</taxon>
        <taxon>Pezizomycotina</taxon>
        <taxon>Dothideomycetes</taxon>
        <taxon>Dothideomycetidae</taxon>
        <taxon>Mycosphaerellales</taxon>
        <taxon>Teratosphaeriaceae</taxon>
        <taxon>Friedmanniomyces</taxon>
    </lineage>
</organism>
<comment type="caution">
    <text evidence="1">The sequence shown here is derived from an EMBL/GenBank/DDBJ whole genome shotgun (WGS) entry which is preliminary data.</text>
</comment>
<name>A0AAN6J668_9PEZI</name>
<evidence type="ECO:0000313" key="1">
    <source>
        <dbReference type="EMBL" id="KAK0317629.1"/>
    </source>
</evidence>
<sequence>MTRDPTAPLSTGASSVGDQIAFHSWKSGCDDEDASSQPSRSSAVLSLDELHPVSFVGSVAAPMSTEFLGRFLDFETALSRVDLSAI</sequence>
<reference evidence="1" key="1">
    <citation type="submission" date="2021-12" db="EMBL/GenBank/DDBJ databases">
        <title>Black yeast isolated from Biological Soil Crust.</title>
        <authorList>
            <person name="Kurbessoian T."/>
        </authorList>
    </citation>
    <scope>NUCLEOTIDE SEQUENCE</scope>
    <source>
        <strain evidence="1">CCFEE 5208</strain>
    </source>
</reference>
<dbReference type="Proteomes" id="UP001168146">
    <property type="component" value="Unassembled WGS sequence"/>
</dbReference>